<evidence type="ECO:0000256" key="4">
    <source>
        <dbReference type="ARBA" id="ARBA00023242"/>
    </source>
</evidence>
<dbReference type="VEuPathDB" id="FungiDB:C5L36_0C06750"/>
<evidence type="ECO:0000256" key="7">
    <source>
        <dbReference type="SAM" id="Phobius"/>
    </source>
</evidence>
<reference evidence="13" key="1">
    <citation type="journal article" date="2017" name="Genome Announc.">
        <title>Genome sequences of Cyberlindnera fabianii 65, Pichia kudriavzevii 129, and Saccharomyces cerevisiae 131 isolated from fermented masau fruits in Zimbabwe.</title>
        <authorList>
            <person name="van Rijswijck I.M.H."/>
            <person name="Derks M.F.L."/>
            <person name="Abee T."/>
            <person name="de Ridder D."/>
            <person name="Smid E.J."/>
        </authorList>
    </citation>
    <scope>NUCLEOTIDE SEQUENCE [LARGE SCALE GENOMIC DNA]</scope>
    <source>
        <strain evidence="13">129</strain>
    </source>
</reference>
<evidence type="ECO:0000259" key="11">
    <source>
        <dbReference type="Pfam" id="PF15288"/>
    </source>
</evidence>
<name>A0A1V2LQZ8_PICKU</name>
<protein>
    <submittedName>
        <fullName evidence="12">Transcription initiation factor TFIID subunit 1</fullName>
    </submittedName>
</protein>
<proteinExistence type="predicted"/>
<dbReference type="InterPro" id="IPR041670">
    <property type="entry name" value="Znf-CCHC_6"/>
</dbReference>
<keyword evidence="7" id="KW-0812">Transmembrane</keyword>
<sequence length="1418" mass="162159">MFDAEGTTSSFTEQDNEFESVLSGQIASFDNLFDGKTEHADNAVDFSDEEELADEEEPTKGVSSDNEDLFGEKDEEAGLEEEDDFMKELEQEALEGVEGNGDPETISEALFGQSIPGHVGLQDLDFASNSVIDSAKQIGDSDIELSDEDEQNGEEYGHDNTNNKAIDGEGHLISEAEKKQKELEKQRKEQAIKEVQLKIFFPTFEKGRHMKLQTLFPIVPLDFSYQQPPPVEKPLLPTCNKFDVSVDQSMEFKMPVKKYREYQKRLRKAHTKPDVTIVQINPEEQLEQSSIGEEAVTHKEIIPIKYDPDMIISTADWNDDNIFDASEDLEILPPPKRLKMDINDLDVWDDDDENMIFEGNLNLDSINLKLDMNDPHLVFMEKENKYPIPIHIKNSDATIPSNPKLLELKFNISNDKDYEPLKANYQTRVRATIGTLSIEHAPPALRLQFPFYKVSPTEKENRLYHRPKFTVKTNQTIVFSKLKTRKKKKDRGKDASEIFRNSTDLTLGDSAPIFLSEYSEEYPLMMNKFGMSTKIINYYRKMNDDDNNRPKSIVGETHILGVNDRSPFWNFGMVERGTTVPTFYNKMSRAPIFHHEPYSTDFLLIRSTGGNIGQRYYLRPINYLLTVGQTLPAIEIPGPHSRRATTLMKNRLRMIAYRALNANENTRITVKDISDHFPKQTDMQIRQRLKEFMEYQRSGPDQGFWTLKSNNKPPDYEAIRRMMTPEDVCVLSTMMWGQQKFEDLDLFRRERLDSSDENANKKDKDGKENNTEESLSQQLAPWNTTRNFIQATQGKAMLQIHGEGDPSKSGRAMSFLKISMKGGFIKNVEGRNESKPGTPSGNTSSAPHTYNVAIQQKLYDEQINKVWYKQAASLSRQRNTDKPRVAEINELSDQYYLKKANRAVDEEVNEKPRYLRITRMVKNAYGIKERKVQVIKDPKVVELYVKKKQEQLVEMSANADSNAVLITNDEEENMKVKKRLEQELAKLEKQAEKKKKKQTGITAANIDSEGRISGKGIGKGKSTSRRCATCGSLGHIRTNKTCPLYYTVHNKSNPNYIPGSELIAQKHGINGVGTNGSITPQISTVQSPSNAKTPPSDRVASYRGSYSTILTYAFMVFMIWVQVGGYIDGYIDHQFSVDDKIRSTLSLNVDILVKMPCKYLDANVRDITEDRNMAEEILNFEGVEVPDYFWTLGLREKNTVTPDLDVVLSNSLEADFASKGVRARLDLPTCRIYGVIPINRVQGDFHITAEGMGYFGGHITPEDALNFTHFINEFSFGTFYPYIDNTLDQTAQITEEKQRTYLYYLKIIPTIFGKLGHEIDTTQYSVQMTKTDKKYAPGLFFKYDFDPIKMSTIERRLSFFQFVIRLVTILGGLWIIVGWLYKLMEKSIAVFFGEEYLRRGEEKKGGLLDEPMDEFEKI</sequence>
<keyword evidence="3" id="KW-0804">Transcription</keyword>
<gene>
    <name evidence="12" type="ORF">BOH78_1495</name>
</gene>
<comment type="caution">
    <text evidence="12">The sequence shown here is derived from an EMBL/GenBank/DDBJ whole genome shotgun (WGS) entry which is preliminary data.</text>
</comment>
<dbReference type="GO" id="GO:0005669">
    <property type="term" value="C:transcription factor TFIID complex"/>
    <property type="evidence" value="ECO:0007669"/>
    <property type="project" value="InterPro"/>
</dbReference>
<evidence type="ECO:0000256" key="5">
    <source>
        <dbReference type="SAM" id="Coils"/>
    </source>
</evidence>
<comment type="subcellular location">
    <subcellularLocation>
        <location evidence="1">Nucleus</location>
    </subcellularLocation>
</comment>
<dbReference type="Pfam" id="PF15288">
    <property type="entry name" value="zf-CCHC_6"/>
    <property type="match status" value="1"/>
</dbReference>
<feature type="compositionally biased region" description="Acidic residues" evidence="6">
    <location>
        <begin position="46"/>
        <end position="57"/>
    </location>
</feature>
<keyword evidence="12" id="KW-0648">Protein biosynthesis</keyword>
<evidence type="ECO:0000259" key="8">
    <source>
        <dbReference type="Pfam" id="PF07970"/>
    </source>
</evidence>
<feature type="compositionally biased region" description="Polar residues" evidence="6">
    <location>
        <begin position="835"/>
        <end position="847"/>
    </location>
</feature>
<dbReference type="GO" id="GO:0004402">
    <property type="term" value="F:histone acetyltransferase activity"/>
    <property type="evidence" value="ECO:0007669"/>
    <property type="project" value="InterPro"/>
</dbReference>
<evidence type="ECO:0000256" key="2">
    <source>
        <dbReference type="ARBA" id="ARBA00023015"/>
    </source>
</evidence>
<evidence type="ECO:0000259" key="9">
    <source>
        <dbReference type="Pfam" id="PF12157"/>
    </source>
</evidence>
<feature type="compositionally biased region" description="Acidic residues" evidence="6">
    <location>
        <begin position="141"/>
        <end position="153"/>
    </location>
</feature>
<feature type="compositionally biased region" description="Polar residues" evidence="6">
    <location>
        <begin position="772"/>
        <end position="781"/>
    </location>
</feature>
<feature type="domain" description="Zinc knuckle" evidence="11">
    <location>
        <begin position="1025"/>
        <end position="1046"/>
    </location>
</feature>
<keyword evidence="7" id="KW-1133">Transmembrane helix</keyword>
<dbReference type="EMBL" id="MQVM01000005">
    <property type="protein sequence ID" value="ONH75840.1"/>
    <property type="molecule type" value="Genomic_DNA"/>
</dbReference>
<feature type="region of interest" description="Disordered" evidence="6">
    <location>
        <begin position="138"/>
        <end position="166"/>
    </location>
</feature>
<keyword evidence="7" id="KW-0472">Membrane</keyword>
<dbReference type="GO" id="GO:0016251">
    <property type="term" value="F:RNA polymerase II general transcription initiation factor activity"/>
    <property type="evidence" value="ECO:0007669"/>
    <property type="project" value="InterPro"/>
</dbReference>
<feature type="region of interest" description="Disordered" evidence="6">
    <location>
        <begin position="753"/>
        <end position="781"/>
    </location>
</feature>
<dbReference type="PANTHER" id="PTHR13900:SF0">
    <property type="entry name" value="TRANSCRIPTION INITIATION FACTOR TFIID SUBUNIT 1"/>
    <property type="match status" value="1"/>
</dbReference>
<feature type="domain" description="Transcription initiation factor TFIID subunit 1 histone acetyltransferase" evidence="9">
    <location>
        <begin position="410"/>
        <end position="874"/>
    </location>
</feature>
<feature type="region of interest" description="Disordered" evidence="6">
    <location>
        <begin position="828"/>
        <end position="847"/>
    </location>
</feature>
<evidence type="ECO:0000313" key="12">
    <source>
        <dbReference type="EMBL" id="ONH75840.1"/>
    </source>
</evidence>
<organism evidence="12 13">
    <name type="scientific">Pichia kudriavzevii</name>
    <name type="common">Yeast</name>
    <name type="synonym">Issatchenkia orientalis</name>
    <dbReference type="NCBI Taxonomy" id="4909"/>
    <lineage>
        <taxon>Eukaryota</taxon>
        <taxon>Fungi</taxon>
        <taxon>Dikarya</taxon>
        <taxon>Ascomycota</taxon>
        <taxon>Saccharomycotina</taxon>
        <taxon>Pichiomycetes</taxon>
        <taxon>Pichiales</taxon>
        <taxon>Pichiaceae</taxon>
        <taxon>Pichia</taxon>
    </lineage>
</organism>
<dbReference type="InterPro" id="IPR012936">
    <property type="entry name" value="Erv_C"/>
</dbReference>
<dbReference type="InterPro" id="IPR039542">
    <property type="entry name" value="Erv_N"/>
</dbReference>
<evidence type="ECO:0000313" key="13">
    <source>
        <dbReference type="Proteomes" id="UP000189274"/>
    </source>
</evidence>
<dbReference type="Pfam" id="PF07970">
    <property type="entry name" value="COPIIcoated_ERV"/>
    <property type="match status" value="1"/>
</dbReference>
<dbReference type="Pfam" id="PF12157">
    <property type="entry name" value="DUF3591"/>
    <property type="match status" value="1"/>
</dbReference>
<feature type="region of interest" description="Disordered" evidence="6">
    <location>
        <begin position="40"/>
        <end position="107"/>
    </location>
</feature>
<feature type="domain" description="Endoplasmic reticulum vesicle transporter N-terminal" evidence="10">
    <location>
        <begin position="1092"/>
        <end position="1172"/>
    </location>
</feature>
<evidence type="ECO:0000256" key="3">
    <source>
        <dbReference type="ARBA" id="ARBA00023163"/>
    </source>
</evidence>
<dbReference type="InterPro" id="IPR040240">
    <property type="entry name" value="TAF1"/>
</dbReference>
<dbReference type="GO" id="GO:0051123">
    <property type="term" value="P:RNA polymerase II preinitiation complex assembly"/>
    <property type="evidence" value="ECO:0007669"/>
    <property type="project" value="TreeGrafter"/>
</dbReference>
<feature type="compositionally biased region" description="Basic and acidic residues" evidence="6">
    <location>
        <begin position="753"/>
        <end position="770"/>
    </location>
</feature>
<dbReference type="GO" id="GO:0003743">
    <property type="term" value="F:translation initiation factor activity"/>
    <property type="evidence" value="ECO:0007669"/>
    <property type="project" value="UniProtKB-KW"/>
</dbReference>
<keyword evidence="2" id="KW-0805">Transcription regulation</keyword>
<feature type="compositionally biased region" description="Acidic residues" evidence="6">
    <location>
        <begin position="65"/>
        <end position="95"/>
    </location>
</feature>
<keyword evidence="4" id="KW-0539">Nucleus</keyword>
<dbReference type="PANTHER" id="PTHR13900">
    <property type="entry name" value="TRANSCRIPTION INITIATION FACTOR TFIID"/>
    <property type="match status" value="1"/>
</dbReference>
<feature type="coiled-coil region" evidence="5">
    <location>
        <begin position="166"/>
        <end position="198"/>
    </location>
</feature>
<dbReference type="Pfam" id="PF13850">
    <property type="entry name" value="ERGIC_N"/>
    <property type="match status" value="1"/>
</dbReference>
<accession>A0A1V2LQZ8</accession>
<dbReference type="Proteomes" id="UP000189274">
    <property type="component" value="Unassembled WGS sequence"/>
</dbReference>
<feature type="domain" description="Endoplasmic reticulum vesicle transporter C-terminal" evidence="8">
    <location>
        <begin position="1228"/>
        <end position="1379"/>
    </location>
</feature>
<dbReference type="GO" id="GO:0017025">
    <property type="term" value="F:TBP-class protein binding"/>
    <property type="evidence" value="ECO:0007669"/>
    <property type="project" value="InterPro"/>
</dbReference>
<feature type="region of interest" description="Disordered" evidence="6">
    <location>
        <begin position="989"/>
        <end position="1026"/>
    </location>
</feature>
<evidence type="ECO:0000259" key="10">
    <source>
        <dbReference type="Pfam" id="PF13850"/>
    </source>
</evidence>
<evidence type="ECO:0000256" key="6">
    <source>
        <dbReference type="SAM" id="MobiDB-lite"/>
    </source>
</evidence>
<evidence type="ECO:0000256" key="1">
    <source>
        <dbReference type="ARBA" id="ARBA00004123"/>
    </source>
</evidence>
<keyword evidence="5" id="KW-0175">Coiled coil</keyword>
<dbReference type="InterPro" id="IPR022591">
    <property type="entry name" value="TAF1_HAT_dom"/>
</dbReference>
<feature type="transmembrane region" description="Helical" evidence="7">
    <location>
        <begin position="1359"/>
        <end position="1381"/>
    </location>
</feature>
<keyword evidence="12" id="KW-0396">Initiation factor</keyword>